<dbReference type="InterPro" id="IPR050250">
    <property type="entry name" value="Macrolide_Exporter_MacB"/>
</dbReference>
<dbReference type="Proteomes" id="UP000464524">
    <property type="component" value="Chromosome"/>
</dbReference>
<keyword evidence="2" id="KW-1003">Cell membrane</keyword>
<keyword evidence="3 6" id="KW-0812">Transmembrane</keyword>
<feature type="transmembrane region" description="Helical" evidence="6">
    <location>
        <begin position="310"/>
        <end position="334"/>
    </location>
</feature>
<keyword evidence="9" id="KW-0067">ATP-binding</keyword>
<evidence type="ECO:0000313" key="9">
    <source>
        <dbReference type="EMBL" id="QHJ10427.1"/>
    </source>
</evidence>
<keyword evidence="4 6" id="KW-1133">Transmembrane helix</keyword>
<dbReference type="KEGG" id="pmes:FX988_00639"/>
<evidence type="ECO:0000313" key="10">
    <source>
        <dbReference type="Proteomes" id="UP000464524"/>
    </source>
</evidence>
<dbReference type="PANTHER" id="PTHR30572:SF18">
    <property type="entry name" value="ABC-TYPE MACROLIDE FAMILY EXPORT SYSTEM PERMEASE COMPONENT 2"/>
    <property type="match status" value="1"/>
</dbReference>
<evidence type="ECO:0000256" key="3">
    <source>
        <dbReference type="ARBA" id="ARBA00022692"/>
    </source>
</evidence>
<reference evidence="9 10" key="1">
    <citation type="submission" date="2019-12" db="EMBL/GenBank/DDBJ databases">
        <title>Genome sequencing and assembly of endphytes of Porphyra tenera.</title>
        <authorList>
            <person name="Park J.M."/>
            <person name="Shin R."/>
            <person name="Jo S.H."/>
        </authorList>
    </citation>
    <scope>NUCLEOTIDE SEQUENCE [LARGE SCALE GENOMIC DNA]</scope>
    <source>
        <strain evidence="9 10">GPM4</strain>
    </source>
</reference>
<dbReference type="RefSeq" id="WP_160178303.1">
    <property type="nucleotide sequence ID" value="NZ_CP047656.1"/>
</dbReference>
<keyword evidence="5 6" id="KW-0472">Membrane</keyword>
<evidence type="ECO:0000256" key="5">
    <source>
        <dbReference type="ARBA" id="ARBA00023136"/>
    </source>
</evidence>
<sequence>MFKYYVQLALSSIMRAKVHSLLTMLTIALGIAACTITLTLVSSMSADPISHKSGQLFRVQLDNWDPNQAAISPDLPPELVTWTDANNIVNAKQAKRQSASAITWGMVNPSEQGLTPFLALMRVTSKDFFPMFDTPFIYGAGWDESAEQNNDYVVVLSKETNQRVFNGVNSVGKTLTMLGSTFTVVGVLDDWHLSPKFYDMSYGAFSAPEDIYLPLGLKPVFELPHGGITSCWKAVESERYDAFLHSECINFQLWVELEDSNEKAQFNQYLTNYVTQQKTLGRFARPLNNRLLNVVQWLEYKQVVKQDIQVMFWLSVMFLLVCLINAASLLSAKLHTKHSEIGLRRALGANFSQITLQYSVEIVFIGLCGGILGVLLAIFGLQGVATLYAGYGQLIELDLTVVTSVISLAVVGTIIAGLIPVYSACRPVPAMQIKQ</sequence>
<keyword evidence="9" id="KW-0378">Hydrolase</keyword>
<feature type="transmembrane region" description="Helical" evidence="6">
    <location>
        <begin position="355"/>
        <end position="381"/>
    </location>
</feature>
<dbReference type="GO" id="GO:0005524">
    <property type="term" value="F:ATP binding"/>
    <property type="evidence" value="ECO:0007669"/>
    <property type="project" value="UniProtKB-KW"/>
</dbReference>
<comment type="subcellular location">
    <subcellularLocation>
        <location evidence="1">Cell membrane</location>
        <topology evidence="1">Multi-pass membrane protein</topology>
    </subcellularLocation>
</comment>
<dbReference type="InterPro" id="IPR003838">
    <property type="entry name" value="ABC3_permease_C"/>
</dbReference>
<feature type="transmembrane region" description="Helical" evidence="6">
    <location>
        <begin position="401"/>
        <end position="425"/>
    </location>
</feature>
<protein>
    <submittedName>
        <fullName evidence="9">Macrolide export ATP-binding/permease protein MacB</fullName>
        <ecNumber evidence="9">3.6.3.-</ecNumber>
    </submittedName>
</protein>
<dbReference type="Pfam" id="PF12704">
    <property type="entry name" value="MacB_PCD"/>
    <property type="match status" value="1"/>
</dbReference>
<dbReference type="OrthoDB" id="8735006at2"/>
<dbReference type="InterPro" id="IPR025857">
    <property type="entry name" value="MacB_PCD"/>
</dbReference>
<dbReference type="GO" id="GO:0016787">
    <property type="term" value="F:hydrolase activity"/>
    <property type="evidence" value="ECO:0007669"/>
    <property type="project" value="UniProtKB-KW"/>
</dbReference>
<proteinExistence type="predicted"/>
<evidence type="ECO:0000256" key="4">
    <source>
        <dbReference type="ARBA" id="ARBA00022989"/>
    </source>
</evidence>
<keyword evidence="9" id="KW-0547">Nucleotide-binding</keyword>
<dbReference type="PROSITE" id="PS51257">
    <property type="entry name" value="PROKAR_LIPOPROTEIN"/>
    <property type="match status" value="1"/>
</dbReference>
<dbReference type="Pfam" id="PF02687">
    <property type="entry name" value="FtsX"/>
    <property type="match status" value="1"/>
</dbReference>
<feature type="transmembrane region" description="Helical" evidence="6">
    <location>
        <begin position="21"/>
        <end position="41"/>
    </location>
</feature>
<feature type="domain" description="ABC3 transporter permease C-terminal" evidence="7">
    <location>
        <begin position="314"/>
        <end position="423"/>
    </location>
</feature>
<organism evidence="9 10">
    <name type="scientific">Paraglaciecola mesophila</name>
    <dbReference type="NCBI Taxonomy" id="197222"/>
    <lineage>
        <taxon>Bacteria</taxon>
        <taxon>Pseudomonadati</taxon>
        <taxon>Pseudomonadota</taxon>
        <taxon>Gammaproteobacteria</taxon>
        <taxon>Alteromonadales</taxon>
        <taxon>Alteromonadaceae</taxon>
        <taxon>Paraglaciecola</taxon>
    </lineage>
</organism>
<accession>A0A857JHM0</accession>
<evidence type="ECO:0000256" key="2">
    <source>
        <dbReference type="ARBA" id="ARBA00022475"/>
    </source>
</evidence>
<evidence type="ECO:0000256" key="1">
    <source>
        <dbReference type="ARBA" id="ARBA00004651"/>
    </source>
</evidence>
<gene>
    <name evidence="9" type="ORF">FX988_00639</name>
</gene>
<dbReference type="AlphaFoldDB" id="A0A857JHM0"/>
<evidence type="ECO:0000259" key="8">
    <source>
        <dbReference type="Pfam" id="PF12704"/>
    </source>
</evidence>
<evidence type="ECO:0000259" key="7">
    <source>
        <dbReference type="Pfam" id="PF02687"/>
    </source>
</evidence>
<evidence type="ECO:0000256" key="6">
    <source>
        <dbReference type="SAM" id="Phobius"/>
    </source>
</evidence>
<dbReference type="GO" id="GO:0005886">
    <property type="term" value="C:plasma membrane"/>
    <property type="evidence" value="ECO:0007669"/>
    <property type="project" value="UniProtKB-SubCell"/>
</dbReference>
<name>A0A857JHM0_9ALTE</name>
<dbReference type="EC" id="3.6.3.-" evidence="9"/>
<dbReference type="EMBL" id="CP047656">
    <property type="protein sequence ID" value="QHJ10427.1"/>
    <property type="molecule type" value="Genomic_DNA"/>
</dbReference>
<dbReference type="PANTHER" id="PTHR30572">
    <property type="entry name" value="MEMBRANE COMPONENT OF TRANSPORTER-RELATED"/>
    <property type="match status" value="1"/>
</dbReference>
<feature type="domain" description="MacB-like periplasmic core" evidence="8">
    <location>
        <begin position="20"/>
        <end position="272"/>
    </location>
</feature>
<keyword evidence="10" id="KW-1185">Reference proteome</keyword>
<dbReference type="GO" id="GO:0022857">
    <property type="term" value="F:transmembrane transporter activity"/>
    <property type="evidence" value="ECO:0007669"/>
    <property type="project" value="TreeGrafter"/>
</dbReference>